<evidence type="ECO:0000313" key="1">
    <source>
        <dbReference type="EMBL" id="KUG22729.1"/>
    </source>
</evidence>
<protein>
    <submittedName>
        <fullName evidence="1">Uncharacterized protein</fullName>
    </submittedName>
</protein>
<sequence>MSKANSRVFQYPVKTNVKLNKEIWDIIGIHPHHRPGREINVTSLPFAPEDITAGSESEMQTVVKGKRSSVDLPIFIEQSNYLSNIRKRAKSGDTSEKIMTDLEGYLSSNDEGIWENSWVRFSLEKLGTLANQILKYDFLADKKSPEKGNRNDKDIFFYQEHSEAFIRIPISYLLKLSLAQAIEPLRFANLLIFKTGLKMMDKFLNDNTSPETSSFYVVSAESGNSIGETATKEMAIRYLLGQVLLMYANQKFCLQENGQEALMFFSPHPPVRQKLLSNCISDSFYREIFMNPCLSGWDEGEKKYEYMHLCHRVLSRSQFNAVLKLREAGIITNNLVSLPNLSNISLANNGTHVSMGSRKLSFLLSDTSSGYTRHHEKYLGDLVVKIVEHFLPLFVGTYTAAPYRMGFEDFHPEKALGFLPHELDYTHLRMLWRRWQKKADLNVLGYPLTPFGPHALDKAISSLFMLKGDFMHDFRLIDYLVCILSTDKSPALNGELNNSHYLKKDLADLGVFDTKMSLYLFDKLREYDNMGFSGFEGRHYSLFESFTVDMAQAINLQNLIYLLAFKYIVTGQISHNDIPDDPFVESERRQIIFGSAIGIPTFFVHRETSNSFLKRILEKTKRLRSSRRYSGYTRVYNIEYRNALLEIIRTDAADLIEMLGLEETVSDLERRINEPDKFAASGKLTSVILGQINASSPISVNPDTFNQAAEKYYRTELRQKHIKESFNLLNKDLSNMDKEDSFLSYEMKQIFHLILKDSALNSFMENAQSAIINGHTSTALLEKLIYLILAYVHYQNNHYYKIQGSNEEETNYAEASVH</sequence>
<accession>A0A0W8FPJ6</accession>
<name>A0A0W8FPJ6_9ZZZZ</name>
<comment type="caution">
    <text evidence="1">The sequence shown here is derived from an EMBL/GenBank/DDBJ whole genome shotgun (WGS) entry which is preliminary data.</text>
</comment>
<dbReference type="EMBL" id="LNQE01000941">
    <property type="protein sequence ID" value="KUG22729.1"/>
    <property type="molecule type" value="Genomic_DNA"/>
</dbReference>
<organism evidence="1">
    <name type="scientific">hydrocarbon metagenome</name>
    <dbReference type="NCBI Taxonomy" id="938273"/>
    <lineage>
        <taxon>unclassified sequences</taxon>
        <taxon>metagenomes</taxon>
        <taxon>ecological metagenomes</taxon>
    </lineage>
</organism>
<dbReference type="AlphaFoldDB" id="A0A0W8FPJ6"/>
<proteinExistence type="predicted"/>
<reference evidence="1" key="1">
    <citation type="journal article" date="2015" name="Proc. Natl. Acad. Sci. U.S.A.">
        <title>Networks of energetic and metabolic interactions define dynamics in microbial communities.</title>
        <authorList>
            <person name="Embree M."/>
            <person name="Liu J.K."/>
            <person name="Al-Bassam M.M."/>
            <person name="Zengler K."/>
        </authorList>
    </citation>
    <scope>NUCLEOTIDE SEQUENCE</scope>
</reference>
<gene>
    <name evidence="1" type="ORF">ASZ90_007421</name>
</gene>